<accession>A0A0G4HKV0</accession>
<dbReference type="AlphaFoldDB" id="A0A0G4HKV0"/>
<reference evidence="2" key="1">
    <citation type="submission" date="2014-11" db="EMBL/GenBank/DDBJ databases">
        <authorList>
            <person name="Otto D Thomas"/>
            <person name="Naeem Raeece"/>
        </authorList>
    </citation>
    <scope>NUCLEOTIDE SEQUENCE</scope>
</reference>
<organism evidence="2">
    <name type="scientific">Chromera velia CCMP2878</name>
    <dbReference type="NCBI Taxonomy" id="1169474"/>
    <lineage>
        <taxon>Eukaryota</taxon>
        <taxon>Sar</taxon>
        <taxon>Alveolata</taxon>
        <taxon>Colpodellida</taxon>
        <taxon>Chromeraceae</taxon>
        <taxon>Chromera</taxon>
    </lineage>
</organism>
<dbReference type="VEuPathDB" id="CryptoDB:Cvel_28524"/>
<sequence length="195" mass="19624">MGKWMQAAARAQTQPSIAREVPFFSSRLAEERGGAPLSVTGGATRKEKEKEKVPNFPAFSFGSVGGQSEESDLFGGWKPPGGGTAAVGSSSFGGLGEGGVFKLPPSGTVPDGQSSSSSSSSSWDTGAGIFGGAGGRRETSQVGGSIFGASEAAQGGGAWGIFRPVSGLSESLPHSTSGERRRGGVRGRAGRGRGR</sequence>
<feature type="region of interest" description="Disordered" evidence="1">
    <location>
        <begin position="34"/>
        <end position="195"/>
    </location>
</feature>
<name>A0A0G4HKV0_9ALVE</name>
<proteinExistence type="predicted"/>
<feature type="compositionally biased region" description="Basic and acidic residues" evidence="1">
    <location>
        <begin position="44"/>
        <end position="53"/>
    </location>
</feature>
<evidence type="ECO:0000256" key="1">
    <source>
        <dbReference type="SAM" id="MobiDB-lite"/>
    </source>
</evidence>
<feature type="compositionally biased region" description="Basic residues" evidence="1">
    <location>
        <begin position="183"/>
        <end position="195"/>
    </location>
</feature>
<protein>
    <submittedName>
        <fullName evidence="2">Uncharacterized protein</fullName>
    </submittedName>
</protein>
<gene>
    <name evidence="2" type="ORF">Cvel_28524</name>
</gene>
<dbReference type="EMBL" id="CDMZ01002992">
    <property type="protein sequence ID" value="CEM44697.1"/>
    <property type="molecule type" value="Genomic_DNA"/>
</dbReference>
<feature type="compositionally biased region" description="Gly residues" evidence="1">
    <location>
        <begin position="78"/>
        <end position="99"/>
    </location>
</feature>
<evidence type="ECO:0000313" key="2">
    <source>
        <dbReference type="EMBL" id="CEM44697.1"/>
    </source>
</evidence>